<proteinExistence type="inferred from homology"/>
<comment type="similarity">
    <text evidence="2 6">Belongs to the metallo-dependent hydrolases superfamily. DHOase family. Class I DHOase subfamily.</text>
</comment>
<feature type="binding site" evidence="6">
    <location>
        <begin position="60"/>
        <end position="62"/>
    </location>
    <ligand>
        <name>substrate</name>
    </ligand>
</feature>
<dbReference type="Pfam" id="PF12890">
    <property type="entry name" value="DHOase"/>
    <property type="match status" value="1"/>
</dbReference>
<feature type="binding site" evidence="6">
    <location>
        <position position="152"/>
    </location>
    <ligand>
        <name>Zn(2+)</name>
        <dbReference type="ChEBI" id="CHEBI:29105"/>
        <label>2</label>
    </ligand>
</feature>
<dbReference type="STRING" id="1921764.BSR28_04130"/>
<feature type="binding site" evidence="6">
    <location>
        <position position="179"/>
    </location>
    <ligand>
        <name>Zn(2+)</name>
        <dbReference type="ChEBI" id="CHEBI:29105"/>
        <label>2</label>
    </ligand>
</feature>
<dbReference type="NCBIfam" id="TIGR00857">
    <property type="entry name" value="pyrC_multi"/>
    <property type="match status" value="1"/>
</dbReference>
<dbReference type="SUPFAM" id="SSF51556">
    <property type="entry name" value="Metallo-dependent hydrolases"/>
    <property type="match status" value="1"/>
</dbReference>
<feature type="active site" evidence="6">
    <location>
        <position position="305"/>
    </location>
</feature>
<gene>
    <name evidence="6" type="primary">pyrC</name>
    <name evidence="8" type="ORF">BSR29_04565</name>
</gene>
<comment type="caution">
    <text evidence="8">The sequence shown here is derived from an EMBL/GenBank/DDBJ whole genome shotgun (WGS) entry which is preliminary data.</text>
</comment>
<dbReference type="NCBIfam" id="NF006836">
    <property type="entry name" value="PRK09357.1-1"/>
    <property type="match status" value="1"/>
</dbReference>
<dbReference type="AlphaFoldDB" id="A0A1Q5PNV2"/>
<feature type="binding site" evidence="6">
    <location>
        <position position="305"/>
    </location>
    <ligand>
        <name>Zn(2+)</name>
        <dbReference type="ChEBI" id="CHEBI:29105"/>
        <label>1</label>
    </ligand>
</feature>
<dbReference type="HAMAP" id="MF_00220_B">
    <property type="entry name" value="PyrC_classI_B"/>
    <property type="match status" value="1"/>
</dbReference>
<accession>A0A1Q5PNV2</accession>
<feature type="binding site" evidence="6">
    <location>
        <position position="309"/>
    </location>
    <ligand>
        <name>substrate</name>
    </ligand>
</feature>
<dbReference type="InterPro" id="IPR024403">
    <property type="entry name" value="DHOase_cat"/>
</dbReference>
<keyword evidence="6" id="KW-0862">Zinc</keyword>
<comment type="pathway">
    <text evidence="6">Pyrimidine metabolism; UMP biosynthesis via de novo pathway; (S)-dihydroorotate from bicarbonate: step 3/3.</text>
</comment>
<dbReference type="GO" id="GO:0004151">
    <property type="term" value="F:dihydroorotase activity"/>
    <property type="evidence" value="ECO:0007669"/>
    <property type="project" value="UniProtKB-UniRule"/>
</dbReference>
<feature type="binding site" evidence="6">
    <location>
        <position position="60"/>
    </location>
    <ligand>
        <name>Zn(2+)</name>
        <dbReference type="ChEBI" id="CHEBI:29105"/>
        <label>1</label>
    </ligand>
</feature>
<evidence type="ECO:0000259" key="7">
    <source>
        <dbReference type="Pfam" id="PF12890"/>
    </source>
</evidence>
<name>A0A1Q5PNV2_9ACTO</name>
<evidence type="ECO:0000313" key="9">
    <source>
        <dbReference type="Proteomes" id="UP000186785"/>
    </source>
</evidence>
<dbReference type="UniPathway" id="UPA00070">
    <property type="reaction ID" value="UER00117"/>
</dbReference>
<evidence type="ECO:0000313" key="8">
    <source>
        <dbReference type="EMBL" id="OKL49110.1"/>
    </source>
</evidence>
<dbReference type="GO" id="GO:0006145">
    <property type="term" value="P:purine nucleobase catabolic process"/>
    <property type="evidence" value="ECO:0007669"/>
    <property type="project" value="TreeGrafter"/>
</dbReference>
<dbReference type="RefSeq" id="WP_073709179.1">
    <property type="nucleotide sequence ID" value="NZ_MQSV01000002.1"/>
</dbReference>
<dbReference type="InterPro" id="IPR011059">
    <property type="entry name" value="Metal-dep_hydrolase_composite"/>
</dbReference>
<comment type="function">
    <text evidence="1 6">Catalyzes the reversible cyclization of carbamoyl aspartate to dihydroorotate.</text>
</comment>
<dbReference type="GO" id="GO:0044205">
    <property type="term" value="P:'de novo' UMP biosynthetic process"/>
    <property type="evidence" value="ECO:0007669"/>
    <property type="project" value="UniProtKB-UniRule"/>
</dbReference>
<feature type="binding site" evidence="6">
    <location>
        <position position="278"/>
    </location>
    <ligand>
        <name>substrate</name>
    </ligand>
</feature>
<dbReference type="GO" id="GO:0005737">
    <property type="term" value="C:cytoplasm"/>
    <property type="evidence" value="ECO:0007669"/>
    <property type="project" value="TreeGrafter"/>
</dbReference>
<evidence type="ECO:0000256" key="1">
    <source>
        <dbReference type="ARBA" id="ARBA00002368"/>
    </source>
</evidence>
<feature type="binding site" evidence="6">
    <location>
        <position position="152"/>
    </location>
    <ligand>
        <name>Zn(2+)</name>
        <dbReference type="ChEBI" id="CHEBI:29105"/>
        <label>1</label>
    </ligand>
</feature>
<dbReference type="GO" id="GO:0004038">
    <property type="term" value="F:allantoinase activity"/>
    <property type="evidence" value="ECO:0007669"/>
    <property type="project" value="TreeGrafter"/>
</dbReference>
<feature type="binding site" evidence="6">
    <location>
        <position position="232"/>
    </location>
    <ligand>
        <name>Zn(2+)</name>
        <dbReference type="ChEBI" id="CHEBI:29105"/>
        <label>2</label>
    </ligand>
</feature>
<reference evidence="8 9" key="1">
    <citation type="submission" date="2016-11" db="EMBL/GenBank/DDBJ databases">
        <title>Actinomyces gypaetusis sp. nov. isolated from the vulture Gypaetus barbatus in Qinghai Tibet Plateau China.</title>
        <authorList>
            <person name="Meng X."/>
        </authorList>
    </citation>
    <scope>NUCLEOTIDE SEQUENCE [LARGE SCALE GENOMIC DNA]</scope>
    <source>
        <strain evidence="8 9">VUL4_2</strain>
    </source>
</reference>
<keyword evidence="3 6" id="KW-0479">Metal-binding</keyword>
<dbReference type="InterPro" id="IPR004722">
    <property type="entry name" value="DHOase"/>
</dbReference>
<comment type="cofactor">
    <cofactor evidence="6">
        <name>Zn(2+)</name>
        <dbReference type="ChEBI" id="CHEBI:29105"/>
    </cofactor>
    <text evidence="6">Binds 2 Zn(2+) ions per subunit.</text>
</comment>
<evidence type="ECO:0000256" key="2">
    <source>
        <dbReference type="ARBA" id="ARBA00010286"/>
    </source>
</evidence>
<dbReference type="EC" id="3.5.2.3" evidence="6"/>
<organism evidence="8 9">
    <name type="scientific">Boudabousia liubingyangii</name>
    <dbReference type="NCBI Taxonomy" id="1921764"/>
    <lineage>
        <taxon>Bacteria</taxon>
        <taxon>Bacillati</taxon>
        <taxon>Actinomycetota</taxon>
        <taxon>Actinomycetes</taxon>
        <taxon>Actinomycetales</taxon>
        <taxon>Actinomycetaceae</taxon>
        <taxon>Boudabousia</taxon>
    </lineage>
</organism>
<dbReference type="Proteomes" id="UP000186785">
    <property type="component" value="Unassembled WGS sequence"/>
</dbReference>
<feature type="binding site" evidence="6">
    <location>
        <position position="92"/>
    </location>
    <ligand>
        <name>substrate</name>
    </ligand>
</feature>
<sequence length="436" mass="46832">MTQYLIKNVSIEGAEPTDLAFKDGQIVGRGPQAAETVEDPQVIDGTNLVALRGLVDLHTHLREPGGSAAETVYTGTRSAAVGGYTCVHAMANTSPVADNALVVEKVLELGERAGFVQVCPVGAVSKNLEGHALAELGAMNKSKAQVKVFSDDGKCVWDSALMRRALEYVSTFDGVIAQHAQEPTLTAGSQMNEGVVSGQLGLRGWPAAAEEIIVARDIILAEHLNARVHVCHLSTAGSVRLVRDAKARGVKITAEATPHHLYLTDEQAHTLDARFKVNPPLRTEDDRLAVLEGLRDGTIDIVGTDHAPHPAQTKDCPWDEAAFGMTGLETALPIIIKTMVQPGHFTWEQVVQVLSVNPARIGGVADQQGRPLEVGEPANLCLVDPQVTRVVDPDRQYSKSKNTPYAGMELPGQVLYTFYQGKMTVKEGRPVEEGIQ</sequence>
<dbReference type="InterPro" id="IPR032466">
    <property type="entry name" value="Metal_Hydrolase"/>
</dbReference>
<dbReference type="InterPro" id="IPR050138">
    <property type="entry name" value="DHOase/Allantoinase_Hydrolase"/>
</dbReference>
<keyword evidence="9" id="KW-1185">Reference proteome</keyword>
<dbReference type="Gene3D" id="3.20.20.140">
    <property type="entry name" value="Metal-dependent hydrolases"/>
    <property type="match status" value="1"/>
</dbReference>
<protein>
    <recommendedName>
        <fullName evidence="6">Dihydroorotase</fullName>
        <shortName evidence="6">DHOase</shortName>
        <ecNumber evidence="6">3.5.2.3</ecNumber>
    </recommendedName>
</protein>
<dbReference type="OrthoDB" id="9803027at2"/>
<dbReference type="SUPFAM" id="SSF51338">
    <property type="entry name" value="Composite domain of metallo-dependent hydrolases"/>
    <property type="match status" value="2"/>
</dbReference>
<evidence type="ECO:0000256" key="6">
    <source>
        <dbReference type="HAMAP-Rule" id="MF_00220"/>
    </source>
</evidence>
<dbReference type="CDD" id="cd01317">
    <property type="entry name" value="DHOase_IIa"/>
    <property type="match status" value="1"/>
</dbReference>
<feature type="domain" description="Dihydroorotase catalytic" evidence="7">
    <location>
        <begin position="50"/>
        <end position="235"/>
    </location>
</feature>
<keyword evidence="5 6" id="KW-0665">Pyrimidine biosynthesis</keyword>
<dbReference type="GO" id="GO:0008270">
    <property type="term" value="F:zinc ion binding"/>
    <property type="evidence" value="ECO:0007669"/>
    <property type="project" value="UniProtKB-UniRule"/>
</dbReference>
<keyword evidence="4 6" id="KW-0378">Hydrolase</keyword>
<dbReference type="PANTHER" id="PTHR43668:SF2">
    <property type="entry name" value="ALLANTOINASE"/>
    <property type="match status" value="1"/>
</dbReference>
<dbReference type="PANTHER" id="PTHR43668">
    <property type="entry name" value="ALLANTOINASE"/>
    <property type="match status" value="1"/>
</dbReference>
<dbReference type="Gene3D" id="2.30.40.10">
    <property type="entry name" value="Urease, subunit C, domain 1"/>
    <property type="match status" value="1"/>
</dbReference>
<evidence type="ECO:0000256" key="5">
    <source>
        <dbReference type="ARBA" id="ARBA00022975"/>
    </source>
</evidence>
<dbReference type="PROSITE" id="PS00483">
    <property type="entry name" value="DIHYDROOROTASE_2"/>
    <property type="match status" value="1"/>
</dbReference>
<evidence type="ECO:0000256" key="4">
    <source>
        <dbReference type="ARBA" id="ARBA00022801"/>
    </source>
</evidence>
<dbReference type="InterPro" id="IPR002195">
    <property type="entry name" value="Dihydroorotase_CS"/>
</dbReference>
<evidence type="ECO:0000256" key="3">
    <source>
        <dbReference type="ARBA" id="ARBA00022723"/>
    </source>
</evidence>
<feature type="binding site" evidence="6">
    <location>
        <begin position="323"/>
        <end position="324"/>
    </location>
    <ligand>
        <name>substrate</name>
    </ligand>
</feature>
<feature type="binding site" evidence="6">
    <location>
        <position position="58"/>
    </location>
    <ligand>
        <name>Zn(2+)</name>
        <dbReference type="ChEBI" id="CHEBI:29105"/>
        <label>1</label>
    </ligand>
</feature>
<dbReference type="EMBL" id="MQSV01000002">
    <property type="protein sequence ID" value="OKL49110.1"/>
    <property type="molecule type" value="Genomic_DNA"/>
</dbReference>
<comment type="catalytic activity">
    <reaction evidence="6">
        <text>(S)-dihydroorotate + H2O = N-carbamoyl-L-aspartate + H(+)</text>
        <dbReference type="Rhea" id="RHEA:24296"/>
        <dbReference type="ChEBI" id="CHEBI:15377"/>
        <dbReference type="ChEBI" id="CHEBI:15378"/>
        <dbReference type="ChEBI" id="CHEBI:30864"/>
        <dbReference type="ChEBI" id="CHEBI:32814"/>
        <dbReference type="EC" id="3.5.2.3"/>
    </reaction>
</comment>